<gene>
    <name evidence="1" type="ORF">PCE31107_03005</name>
</gene>
<sequence length="126" mass="13722">MNARQLTSLWEHYAVANNLRLQEADSIATLFGMDEVDVDYTYSRIVLPDAGVVEVEGLADQEGEIEWVALVDTDESMWVVLGTGTPFEAQDTLPTVNGVVMAVPAAVRRRMPGTLPGIPVFFPNAA</sequence>
<evidence type="ECO:0000313" key="1">
    <source>
        <dbReference type="EMBL" id="VVE18142.1"/>
    </source>
</evidence>
<reference evidence="1 2" key="1">
    <citation type="submission" date="2019-08" db="EMBL/GenBank/DDBJ databases">
        <authorList>
            <person name="Peeters C."/>
        </authorList>
    </citation>
    <scope>NUCLEOTIDE SEQUENCE [LARGE SCALE GENOMIC DNA]</scope>
    <source>
        <strain evidence="1 2">LMG 31107</strain>
    </source>
</reference>
<accession>A0A5E4W0I3</accession>
<dbReference type="AlphaFoldDB" id="A0A5E4W0I3"/>
<proteinExistence type="predicted"/>
<name>A0A5E4W0I3_9BURK</name>
<evidence type="ECO:0000313" key="2">
    <source>
        <dbReference type="Proteomes" id="UP000396788"/>
    </source>
</evidence>
<dbReference type="EMBL" id="CABPRY010000006">
    <property type="protein sequence ID" value="VVE18142.1"/>
    <property type="molecule type" value="Genomic_DNA"/>
</dbReference>
<protein>
    <submittedName>
        <fullName evidence="1">Uncharacterized protein</fullName>
    </submittedName>
</protein>
<dbReference type="Proteomes" id="UP000396788">
    <property type="component" value="Unassembled WGS sequence"/>
</dbReference>
<organism evidence="1 2">
    <name type="scientific">Pandoraea cepalis</name>
    <dbReference type="NCBI Taxonomy" id="2508294"/>
    <lineage>
        <taxon>Bacteria</taxon>
        <taxon>Pseudomonadati</taxon>
        <taxon>Pseudomonadota</taxon>
        <taxon>Betaproteobacteria</taxon>
        <taxon>Burkholderiales</taxon>
        <taxon>Burkholderiaceae</taxon>
        <taxon>Pandoraea</taxon>
    </lineage>
</organism>